<evidence type="ECO:0000256" key="3">
    <source>
        <dbReference type="ARBA" id="ARBA00022729"/>
    </source>
</evidence>
<dbReference type="AlphaFoldDB" id="A0A844YA87"/>
<reference evidence="6 7" key="1">
    <citation type="submission" date="2019-12" db="EMBL/GenBank/DDBJ databases">
        <title>Genomic-based taxomic classification of the family Erythrobacteraceae.</title>
        <authorList>
            <person name="Xu L."/>
        </authorList>
    </citation>
    <scope>NUCLEOTIDE SEQUENCE [LARGE SCALE GENOMIC DNA]</scope>
    <source>
        <strain evidence="6 7">MCCC 1A09965</strain>
    </source>
</reference>
<evidence type="ECO:0000259" key="5">
    <source>
        <dbReference type="Pfam" id="PF01464"/>
    </source>
</evidence>
<sequence>MGRLTVLALAAGLIVSATPALAQQQPSLGSAPVRVNQNVPAVMSTDERAFYRSLFGAIDRQSWTEVQAMLAQRPDGLLTGMATAEFYLHRNSPRVELPQIEAWLANNRNLPQAEQMVLLGQKRGLSQAPYLPEASKFTWQGSAPLRTKPRPTNDGTMPAEIASAIEDRIKNDDPSGARLLLDGIDASLSSAARAEWRQRVAWSYYIENQDASAYAMAQTALQGSGPWVAEADWTAGLAAWRMNDCADAATSFKRAAAGSDNVELRTAAHYWASRALVRCRKPGEAQDELRRATGYDETLYGMLAAEQLGQTLPNRAVSTRFDGDDWRQLAREQNIRIAVALTEIGRDGLADEVLRHQAKIGNPSDFDEISRLARAMGLPATQLYLAHNAPRGAKSDPALRYPTASWEPANGWRVDPALAFAHTLQESRFQTSAISPAQARGLMQITPITVRQHAPRIGLSATYDDLDDPRINLAFGQQNLEMLRDSGATQGKLPKIMAAYNAGLTPITRWNSEVRDQNDPLLYMESIPYWETRSYVAIVMRNYWMYQRQAALESDSRKALAGNAWPLFPRATDSNRRTMEARY</sequence>
<evidence type="ECO:0000256" key="1">
    <source>
        <dbReference type="ARBA" id="ARBA00007734"/>
    </source>
</evidence>
<keyword evidence="7" id="KW-1185">Reference proteome</keyword>
<dbReference type="Gene3D" id="1.10.530.10">
    <property type="match status" value="1"/>
</dbReference>
<dbReference type="SUPFAM" id="SSF48435">
    <property type="entry name" value="Bacterial muramidases"/>
    <property type="match status" value="1"/>
</dbReference>
<dbReference type="InterPro" id="IPR008258">
    <property type="entry name" value="Transglycosylase_SLT_dom_1"/>
</dbReference>
<feature type="chain" id="PRO_5032579108" evidence="4">
    <location>
        <begin position="23"/>
        <end position="583"/>
    </location>
</feature>
<dbReference type="Gene3D" id="1.25.20.10">
    <property type="entry name" value="Bacterial muramidases"/>
    <property type="match status" value="1"/>
</dbReference>
<dbReference type="GO" id="GO:0004553">
    <property type="term" value="F:hydrolase activity, hydrolyzing O-glycosyl compounds"/>
    <property type="evidence" value="ECO:0007669"/>
    <property type="project" value="InterPro"/>
</dbReference>
<dbReference type="PANTHER" id="PTHR37423">
    <property type="entry name" value="SOLUBLE LYTIC MUREIN TRANSGLYCOSYLASE-RELATED"/>
    <property type="match status" value="1"/>
</dbReference>
<name>A0A844YA87_9SPHN</name>
<organism evidence="6 7">
    <name type="scientific">Qipengyuania oceanensis</name>
    <dbReference type="NCBI Taxonomy" id="1463597"/>
    <lineage>
        <taxon>Bacteria</taxon>
        <taxon>Pseudomonadati</taxon>
        <taxon>Pseudomonadota</taxon>
        <taxon>Alphaproteobacteria</taxon>
        <taxon>Sphingomonadales</taxon>
        <taxon>Erythrobacteraceae</taxon>
        <taxon>Qipengyuania</taxon>
    </lineage>
</organism>
<evidence type="ECO:0000313" key="6">
    <source>
        <dbReference type="EMBL" id="MXO61826.1"/>
    </source>
</evidence>
<dbReference type="EMBL" id="WTYN01000001">
    <property type="protein sequence ID" value="MXO61826.1"/>
    <property type="molecule type" value="Genomic_DNA"/>
</dbReference>
<gene>
    <name evidence="6" type="ORF">GRI48_02260</name>
</gene>
<comment type="caution">
    <text evidence="6">The sequence shown here is derived from an EMBL/GenBank/DDBJ whole genome shotgun (WGS) entry which is preliminary data.</text>
</comment>
<feature type="signal peptide" evidence="4">
    <location>
        <begin position="1"/>
        <end position="22"/>
    </location>
</feature>
<protein>
    <submittedName>
        <fullName evidence="6">Transglycosylase SLT domain-containing protein</fullName>
    </submittedName>
</protein>
<dbReference type="OrthoDB" id="9815002at2"/>
<dbReference type="Proteomes" id="UP000445582">
    <property type="component" value="Unassembled WGS sequence"/>
</dbReference>
<comment type="similarity">
    <text evidence="1">Belongs to the transglycosylase Slt family.</text>
</comment>
<dbReference type="CDD" id="cd13401">
    <property type="entry name" value="Slt70-like"/>
    <property type="match status" value="1"/>
</dbReference>
<dbReference type="Pfam" id="PF01464">
    <property type="entry name" value="SLT"/>
    <property type="match status" value="1"/>
</dbReference>
<evidence type="ECO:0000256" key="4">
    <source>
        <dbReference type="SAM" id="SignalP"/>
    </source>
</evidence>
<comment type="similarity">
    <text evidence="2">Belongs to the virb1 family.</text>
</comment>
<keyword evidence="3 4" id="KW-0732">Signal</keyword>
<feature type="domain" description="Transglycosylase SLT" evidence="5">
    <location>
        <begin position="409"/>
        <end position="519"/>
    </location>
</feature>
<dbReference type="InterPro" id="IPR023346">
    <property type="entry name" value="Lysozyme-like_dom_sf"/>
</dbReference>
<proteinExistence type="inferred from homology"/>
<dbReference type="RefSeq" id="WP_160670807.1">
    <property type="nucleotide sequence ID" value="NZ_WTYN01000001.1"/>
</dbReference>
<accession>A0A844YA87</accession>
<evidence type="ECO:0000313" key="7">
    <source>
        <dbReference type="Proteomes" id="UP000445582"/>
    </source>
</evidence>
<dbReference type="SUPFAM" id="SSF53955">
    <property type="entry name" value="Lysozyme-like"/>
    <property type="match status" value="1"/>
</dbReference>
<dbReference type="PANTHER" id="PTHR37423:SF5">
    <property type="entry name" value="SOLUBLE LYTIC MUREIN TRANSGLYCOSYLASE"/>
    <property type="match status" value="1"/>
</dbReference>
<evidence type="ECO:0000256" key="2">
    <source>
        <dbReference type="ARBA" id="ARBA00009387"/>
    </source>
</evidence>
<dbReference type="InterPro" id="IPR008939">
    <property type="entry name" value="Lytic_TGlycosylase_superhlx_U"/>
</dbReference>
<dbReference type="GO" id="GO:0042597">
    <property type="term" value="C:periplasmic space"/>
    <property type="evidence" value="ECO:0007669"/>
    <property type="project" value="InterPro"/>
</dbReference>